<protein>
    <submittedName>
        <fullName evidence="1">Uncharacterized protein</fullName>
    </submittedName>
</protein>
<name>A0A9X1JYV3_9RHOB</name>
<dbReference type="EMBL" id="JAHXDN010000003">
    <property type="protein sequence ID" value="MBW4708661.1"/>
    <property type="molecule type" value="Genomic_DNA"/>
</dbReference>
<accession>A0A9X1JYV3</accession>
<dbReference type="AlphaFoldDB" id="A0A9X1JYV3"/>
<keyword evidence="2" id="KW-1185">Reference proteome</keyword>
<proteinExistence type="predicted"/>
<evidence type="ECO:0000313" key="1">
    <source>
        <dbReference type="EMBL" id="MBW4708661.1"/>
    </source>
</evidence>
<dbReference type="Proteomes" id="UP001138661">
    <property type="component" value="Unassembled WGS sequence"/>
</dbReference>
<comment type="caution">
    <text evidence="1">The sequence shown here is derived from an EMBL/GenBank/DDBJ whole genome shotgun (WGS) entry which is preliminary data.</text>
</comment>
<sequence length="83" mass="9094">MKSIAQQVTFLVGDRSEFNGFLHEKVAVGTVGEGAEEKSFDVIRSVSNFRMQVRVDGVVADLNLHDIILFAADIARRASEGDL</sequence>
<organism evidence="1 2">
    <name type="scientific">Roseobacter insulae</name>
    <dbReference type="NCBI Taxonomy" id="2859783"/>
    <lineage>
        <taxon>Bacteria</taxon>
        <taxon>Pseudomonadati</taxon>
        <taxon>Pseudomonadota</taxon>
        <taxon>Alphaproteobacteria</taxon>
        <taxon>Rhodobacterales</taxon>
        <taxon>Roseobacteraceae</taxon>
        <taxon>Roseobacter</taxon>
    </lineage>
</organism>
<gene>
    <name evidence="1" type="ORF">KX928_12785</name>
</gene>
<evidence type="ECO:0000313" key="2">
    <source>
        <dbReference type="Proteomes" id="UP001138661"/>
    </source>
</evidence>
<dbReference type="RefSeq" id="WP_219502966.1">
    <property type="nucleotide sequence ID" value="NZ_JAHXDN010000003.1"/>
</dbReference>
<reference evidence="1" key="1">
    <citation type="submission" date="2021-07" db="EMBL/GenBank/DDBJ databases">
        <title>Roseobacter insulae sp. nov., isolated from a tidal flat.</title>
        <authorList>
            <person name="Park S."/>
            <person name="Yoon J.-H."/>
        </authorList>
    </citation>
    <scope>NUCLEOTIDE SEQUENCE</scope>
    <source>
        <strain evidence="1">YSTF-M11</strain>
    </source>
</reference>